<dbReference type="eggNOG" id="COG1174">
    <property type="taxonomic scope" value="Bacteria"/>
</dbReference>
<keyword evidence="4 8" id="KW-1133">Transmembrane helix</keyword>
<dbReference type="STRING" id="1123500.GCA_000420365_00698"/>
<keyword evidence="2 8" id="KW-0813">Transport</keyword>
<dbReference type="Gene3D" id="3.40.190.10">
    <property type="entry name" value="Periplasmic binding protein-like II"/>
    <property type="match status" value="1"/>
</dbReference>
<dbReference type="InterPro" id="IPR035906">
    <property type="entry name" value="MetI-like_sf"/>
</dbReference>
<feature type="transmembrane region" description="Helical" evidence="8">
    <location>
        <begin position="121"/>
        <end position="140"/>
    </location>
</feature>
<dbReference type="EMBL" id="JQAX01000002">
    <property type="protein sequence ID" value="KRN32379.1"/>
    <property type="molecule type" value="Genomic_DNA"/>
</dbReference>
<accession>A0A0R2FXL6</accession>
<name>A0A0R2FXL6_9LACO</name>
<dbReference type="PANTHER" id="PTHR30177">
    <property type="entry name" value="GLYCINE BETAINE/L-PROLINE TRANSPORT SYSTEM PERMEASE PROTEIN PROW"/>
    <property type="match status" value="1"/>
</dbReference>
<comment type="similarity">
    <text evidence="6">In the C-terminal section; belongs to the OsmX family.</text>
</comment>
<evidence type="ECO:0000256" key="8">
    <source>
        <dbReference type="RuleBase" id="RU363032"/>
    </source>
</evidence>
<dbReference type="Gene3D" id="3.40.190.120">
    <property type="entry name" value="Osmoprotection protein (prox), domain 2"/>
    <property type="match status" value="1"/>
</dbReference>
<comment type="similarity">
    <text evidence="8">Belongs to the binding-protein-dependent transport system permease family.</text>
</comment>
<dbReference type="eggNOG" id="COG1732">
    <property type="taxonomic scope" value="Bacteria"/>
</dbReference>
<evidence type="ECO:0000256" key="5">
    <source>
        <dbReference type="ARBA" id="ARBA00023136"/>
    </source>
</evidence>
<evidence type="ECO:0000256" key="3">
    <source>
        <dbReference type="ARBA" id="ARBA00022692"/>
    </source>
</evidence>
<dbReference type="PROSITE" id="PS50928">
    <property type="entry name" value="ABC_TM1"/>
    <property type="match status" value="1"/>
</dbReference>
<keyword evidence="11" id="KW-1185">Reference proteome</keyword>
<reference evidence="10 11" key="1">
    <citation type="journal article" date="2015" name="Genome Announc.">
        <title>Expanding the biotechnology potential of lactobacilli through comparative genomics of 213 strains and associated genera.</title>
        <authorList>
            <person name="Sun Z."/>
            <person name="Harris H.M."/>
            <person name="McCann A."/>
            <person name="Guo C."/>
            <person name="Argimon S."/>
            <person name="Zhang W."/>
            <person name="Yang X."/>
            <person name="Jeffery I.B."/>
            <person name="Cooney J.C."/>
            <person name="Kagawa T.F."/>
            <person name="Liu W."/>
            <person name="Song Y."/>
            <person name="Salvetti E."/>
            <person name="Wrobel A."/>
            <person name="Rasinkangas P."/>
            <person name="Parkhill J."/>
            <person name="Rea M.C."/>
            <person name="O'Sullivan O."/>
            <person name="Ritari J."/>
            <person name="Douillard F.P."/>
            <person name="Paul Ross R."/>
            <person name="Yang R."/>
            <person name="Briner A.E."/>
            <person name="Felis G.E."/>
            <person name="de Vos W.M."/>
            <person name="Barrangou R."/>
            <person name="Klaenhammer T.R."/>
            <person name="Caufield P.W."/>
            <person name="Cui Y."/>
            <person name="Zhang H."/>
            <person name="O'Toole P.W."/>
        </authorList>
    </citation>
    <scope>NUCLEOTIDE SEQUENCE [LARGE SCALE GENOMIC DNA]</scope>
    <source>
        <strain evidence="10 11">DSM 20190</strain>
    </source>
</reference>
<dbReference type="AlphaFoldDB" id="A0A0R2FXL6"/>
<dbReference type="InterPro" id="IPR058089">
    <property type="entry name" value="EgtUBC_SBD"/>
</dbReference>
<dbReference type="InterPro" id="IPR051204">
    <property type="entry name" value="ABC_transp_perm/SBD"/>
</dbReference>
<proteinExistence type="inferred from homology"/>
<dbReference type="Pfam" id="PF00528">
    <property type="entry name" value="BPD_transp_1"/>
    <property type="match status" value="1"/>
</dbReference>
<comment type="similarity">
    <text evidence="7">In the N-terminal section; belongs to the binding-protein-dependent transport system permease family.</text>
</comment>
<evidence type="ECO:0000256" key="1">
    <source>
        <dbReference type="ARBA" id="ARBA00004141"/>
    </source>
</evidence>
<comment type="caution">
    <text evidence="10">The sequence shown here is derived from an EMBL/GenBank/DDBJ whole genome shotgun (WGS) entry which is preliminary data.</text>
</comment>
<dbReference type="CDD" id="cd13610">
    <property type="entry name" value="PBP2_ChoS"/>
    <property type="match status" value="1"/>
</dbReference>
<dbReference type="Proteomes" id="UP000051296">
    <property type="component" value="Unassembled WGS sequence"/>
</dbReference>
<organism evidence="10 11">
    <name type="scientific">Weissella halotolerans DSM 20190</name>
    <dbReference type="NCBI Taxonomy" id="1123500"/>
    <lineage>
        <taxon>Bacteria</taxon>
        <taxon>Bacillati</taxon>
        <taxon>Bacillota</taxon>
        <taxon>Bacilli</taxon>
        <taxon>Lactobacillales</taxon>
        <taxon>Lactobacillaceae</taxon>
        <taxon>Weissella</taxon>
    </lineage>
</organism>
<evidence type="ECO:0000259" key="9">
    <source>
        <dbReference type="PROSITE" id="PS50928"/>
    </source>
</evidence>
<dbReference type="CDD" id="cd06261">
    <property type="entry name" value="TM_PBP2"/>
    <property type="match status" value="1"/>
</dbReference>
<dbReference type="GO" id="GO:0022857">
    <property type="term" value="F:transmembrane transporter activity"/>
    <property type="evidence" value="ECO:0007669"/>
    <property type="project" value="InterPro"/>
</dbReference>
<sequence>MWTNLMNMLQTRQAEIWAALQEHIFLSLLSVVIATVLALSLAIALFGHRRLGNAVLQLAGIIQTIPSLAVLGVLIPLVGIGTVPATIALVLYALMPIYQNAYAGLIGIDPSLDEAADAFGLTYWFKLIHIQLPLAMPAILSGIRIAMVMVIGTATLAALIGAGGLGTLILLGIQTNNNAQLLIGAVLAALLALVFSWGLNGLAKLPLKQGLLVLLVLTGGILGYAGWQTVQARSEKIVIAGKLGSEPEILINMYKELIEQDQPQLKVQLKPNFGGTTFLYKALQRGDIDLYPEFTGTILQTISHKKVPVNHDPKQAYQKAKQIVARQDGFIYLKPMRYQNGYALAMKDEVAKHQHLQTVSDLVQQAHHESAAFDPDFYQSADGYPGLKKAYGLNLMAVNMMEPSLKYDALRQGQVDVIDAYTTDPQLKVDHLVALKDDRHFFPPYQGAPLVRPELLAKYPRVEASLNRLANRITTAEMIDMNYQVTVQHRKPAQVAHAYLVQHHLVKAGD</sequence>
<dbReference type="FunFam" id="1.10.3720.10:FF:000001">
    <property type="entry name" value="Glycine betaine ABC transporter, permease"/>
    <property type="match status" value="1"/>
</dbReference>
<dbReference type="Gene3D" id="1.10.3720.10">
    <property type="entry name" value="MetI-like"/>
    <property type="match status" value="1"/>
</dbReference>
<feature type="transmembrane region" description="Helical" evidence="8">
    <location>
        <begin position="68"/>
        <end position="95"/>
    </location>
</feature>
<gene>
    <name evidence="10" type="ORF">IV68_GL000730</name>
</gene>
<feature type="transmembrane region" description="Helical" evidence="8">
    <location>
        <begin position="147"/>
        <end position="173"/>
    </location>
</feature>
<dbReference type="GO" id="GO:0031460">
    <property type="term" value="P:glycine betaine transport"/>
    <property type="evidence" value="ECO:0007669"/>
    <property type="project" value="TreeGrafter"/>
</dbReference>
<feature type="transmembrane region" description="Helical" evidence="8">
    <location>
        <begin position="179"/>
        <end position="199"/>
    </location>
</feature>
<dbReference type="InterPro" id="IPR000515">
    <property type="entry name" value="MetI-like"/>
</dbReference>
<dbReference type="InParanoid" id="A0A0R2FXL6"/>
<feature type="domain" description="ABC transmembrane type-1" evidence="9">
    <location>
        <begin position="20"/>
        <end position="199"/>
    </location>
</feature>
<comment type="subcellular location">
    <subcellularLocation>
        <location evidence="8">Cell membrane</location>
        <topology evidence="8">Multi-pass membrane protein</topology>
    </subcellularLocation>
    <subcellularLocation>
        <location evidence="1">Membrane</location>
        <topology evidence="1">Multi-pass membrane protein</topology>
    </subcellularLocation>
</comment>
<dbReference type="PATRIC" id="fig|1123500.6.peg.735"/>
<evidence type="ECO:0000256" key="4">
    <source>
        <dbReference type="ARBA" id="ARBA00022989"/>
    </source>
</evidence>
<protein>
    <submittedName>
        <fullName evidence="10">Glycine betaine ABC transporter periplasmic protein</fullName>
    </submittedName>
</protein>
<dbReference type="Pfam" id="PF04069">
    <property type="entry name" value="OpuAC"/>
    <property type="match status" value="1"/>
</dbReference>
<keyword evidence="5 8" id="KW-0472">Membrane</keyword>
<dbReference type="OrthoDB" id="9801163at2"/>
<dbReference type="PANTHER" id="PTHR30177:SF4">
    <property type="entry name" value="OSMOPROTECTANT IMPORT PERMEASE PROTEIN OSMW"/>
    <property type="match status" value="1"/>
</dbReference>
<evidence type="ECO:0000256" key="6">
    <source>
        <dbReference type="ARBA" id="ARBA00035642"/>
    </source>
</evidence>
<dbReference type="InterPro" id="IPR007210">
    <property type="entry name" value="ABC_Gly_betaine_transp_sub-bd"/>
</dbReference>
<dbReference type="SUPFAM" id="SSF53850">
    <property type="entry name" value="Periplasmic binding protein-like II"/>
    <property type="match status" value="1"/>
</dbReference>
<dbReference type="RefSeq" id="WP_022791475.1">
    <property type="nucleotide sequence ID" value="NZ_ATUU01000002.1"/>
</dbReference>
<evidence type="ECO:0000313" key="11">
    <source>
        <dbReference type="Proteomes" id="UP000051296"/>
    </source>
</evidence>
<evidence type="ECO:0000256" key="7">
    <source>
        <dbReference type="ARBA" id="ARBA00035652"/>
    </source>
</evidence>
<feature type="transmembrane region" description="Helical" evidence="8">
    <location>
        <begin position="24"/>
        <end position="47"/>
    </location>
</feature>
<dbReference type="GO" id="GO:0043190">
    <property type="term" value="C:ATP-binding cassette (ABC) transporter complex"/>
    <property type="evidence" value="ECO:0007669"/>
    <property type="project" value="InterPro"/>
</dbReference>
<dbReference type="SUPFAM" id="SSF161098">
    <property type="entry name" value="MetI-like"/>
    <property type="match status" value="1"/>
</dbReference>
<keyword evidence="3 8" id="KW-0812">Transmembrane</keyword>
<feature type="transmembrane region" description="Helical" evidence="8">
    <location>
        <begin position="211"/>
        <end position="227"/>
    </location>
</feature>
<evidence type="ECO:0000256" key="2">
    <source>
        <dbReference type="ARBA" id="ARBA00022448"/>
    </source>
</evidence>
<evidence type="ECO:0000313" key="10">
    <source>
        <dbReference type="EMBL" id="KRN32379.1"/>
    </source>
</evidence>